<dbReference type="Gene3D" id="2.40.50.100">
    <property type="match status" value="1"/>
</dbReference>
<dbReference type="GO" id="GO:0022857">
    <property type="term" value="F:transmembrane transporter activity"/>
    <property type="evidence" value="ECO:0007669"/>
    <property type="project" value="InterPro"/>
</dbReference>
<keyword evidence="4" id="KW-0067">ATP-binding</keyword>
<dbReference type="InterPro" id="IPR027417">
    <property type="entry name" value="P-loop_NTPase"/>
</dbReference>
<proteinExistence type="inferred from homology"/>
<feature type="domain" description="ABC transporter" evidence="5">
    <location>
        <begin position="4"/>
        <end position="234"/>
    </location>
</feature>
<evidence type="ECO:0000256" key="1">
    <source>
        <dbReference type="ARBA" id="ARBA00005417"/>
    </source>
</evidence>
<dbReference type="InterPro" id="IPR003439">
    <property type="entry name" value="ABC_transporter-like_ATP-bd"/>
</dbReference>
<comment type="caution">
    <text evidence="6">The sequence shown here is derived from an EMBL/GenBank/DDBJ whole genome shotgun (WGS) entry which is preliminary data.</text>
</comment>
<dbReference type="RefSeq" id="WP_054359432.1">
    <property type="nucleotide sequence ID" value="NZ_LJYW01000001.1"/>
</dbReference>
<dbReference type="GO" id="GO:0016887">
    <property type="term" value="F:ATP hydrolysis activity"/>
    <property type="evidence" value="ECO:0007669"/>
    <property type="project" value="InterPro"/>
</dbReference>
<evidence type="ECO:0000256" key="3">
    <source>
        <dbReference type="ARBA" id="ARBA00022741"/>
    </source>
</evidence>
<gene>
    <name evidence="6" type="ORF">ABB55_14475</name>
</gene>
<dbReference type="SUPFAM" id="SSF50331">
    <property type="entry name" value="MOP-like"/>
    <property type="match status" value="1"/>
</dbReference>
<dbReference type="FunFam" id="3.40.50.300:FF:000425">
    <property type="entry name" value="Probable ABC transporter, ATP-binding subunit"/>
    <property type="match status" value="1"/>
</dbReference>
<dbReference type="PROSITE" id="PS00211">
    <property type="entry name" value="ABC_TRANSPORTER_1"/>
    <property type="match status" value="1"/>
</dbReference>
<dbReference type="SMART" id="SM00382">
    <property type="entry name" value="AAA"/>
    <property type="match status" value="1"/>
</dbReference>
<dbReference type="InterPro" id="IPR003593">
    <property type="entry name" value="AAA+_ATPase"/>
</dbReference>
<sequence>MATVEVKNLRKQYRNVVALDGVSLEARAGQMVTLLGPSGCGKSTTLRCLAGFLEPDGGDVRIDGESILSIPSNRRGFGVVFQNYALFPHMTVAENVGYGLKLRKCAKSEIHARVVEVLRLVRLTGLEDRLPREISGGQQQRVALARALVLKPRLLLLDEPLANLDARLRDEVRWLVRDLQQQSGITAFYVTHDQSEAMAISDMVAVMKAGRVAQFASPREIYQRPAERYVANFTGEANILTCRTAVPAGETRMRVGVGGADLEVDCAPAARTAGDVELLLRPEALRLAGPDDTAAFRGIVTKCAFLGASQHCEIELPDGNILKLAAPPNARVVPGESAGVVIDCTHAWAMPKVPA</sequence>
<dbReference type="InterPro" id="IPR013611">
    <property type="entry name" value="Transp-assoc_OB_typ2"/>
</dbReference>
<evidence type="ECO:0000313" key="7">
    <source>
        <dbReference type="Proteomes" id="UP000048984"/>
    </source>
</evidence>
<evidence type="ECO:0000313" key="6">
    <source>
        <dbReference type="EMBL" id="KPL53267.1"/>
    </source>
</evidence>
<dbReference type="AlphaFoldDB" id="A0A0P6W2A9"/>
<dbReference type="Gene3D" id="3.40.50.300">
    <property type="entry name" value="P-loop containing nucleotide triphosphate hydrolases"/>
    <property type="match status" value="1"/>
</dbReference>
<dbReference type="InterPro" id="IPR050093">
    <property type="entry name" value="ABC_SmlMolc_Importer"/>
</dbReference>
<dbReference type="Pfam" id="PF08402">
    <property type="entry name" value="TOBE_2"/>
    <property type="match status" value="1"/>
</dbReference>
<dbReference type="InterPro" id="IPR008995">
    <property type="entry name" value="Mo/tungstate-bd_C_term_dom"/>
</dbReference>
<dbReference type="STRING" id="665126.ABB55_14475"/>
<comment type="similarity">
    <text evidence="1">Belongs to the ABC transporter superfamily.</text>
</comment>
<dbReference type="GO" id="GO:0005524">
    <property type="term" value="F:ATP binding"/>
    <property type="evidence" value="ECO:0007669"/>
    <property type="project" value="UniProtKB-KW"/>
</dbReference>
<dbReference type="GO" id="GO:0043190">
    <property type="term" value="C:ATP-binding cassette (ABC) transporter complex"/>
    <property type="evidence" value="ECO:0007669"/>
    <property type="project" value="InterPro"/>
</dbReference>
<dbReference type="Pfam" id="PF00005">
    <property type="entry name" value="ABC_tran"/>
    <property type="match status" value="1"/>
</dbReference>
<reference evidence="6 7" key="1">
    <citation type="submission" date="2015-09" db="EMBL/GenBank/DDBJ databases">
        <authorList>
            <person name="Jackson K.R."/>
            <person name="Lunt B.L."/>
            <person name="Fisher J.N.B."/>
            <person name="Gardner A.V."/>
            <person name="Bailey M.E."/>
            <person name="Deus L.M."/>
            <person name="Earl A.S."/>
            <person name="Gibby P.D."/>
            <person name="Hartmann K.A."/>
            <person name="Liu J.E."/>
            <person name="Manci A.M."/>
            <person name="Nielsen D.A."/>
            <person name="Solomon M.B."/>
            <person name="Breakwell D.P."/>
            <person name="Burnett S.H."/>
            <person name="Grose J.H."/>
        </authorList>
    </citation>
    <scope>NUCLEOTIDE SEQUENCE [LARGE SCALE GENOMIC DNA]</scope>
    <source>
        <strain evidence="6 7">16</strain>
    </source>
</reference>
<keyword evidence="2" id="KW-0813">Transport</keyword>
<dbReference type="GO" id="GO:0015697">
    <property type="term" value="P:quaternary ammonium group transport"/>
    <property type="evidence" value="ECO:0007669"/>
    <property type="project" value="UniProtKB-ARBA"/>
</dbReference>
<name>A0A0P6W2A9_9HYPH</name>
<reference evidence="6 7" key="2">
    <citation type="submission" date="2015-10" db="EMBL/GenBank/DDBJ databases">
        <title>Draft Genome Sequence of Prosthecomicrobium hirschii ATCC 27832.</title>
        <authorList>
            <person name="Daniel J."/>
            <person name="Givan S.A."/>
            <person name="Brun Y.V."/>
            <person name="Brown P.J."/>
        </authorList>
    </citation>
    <scope>NUCLEOTIDE SEQUENCE [LARGE SCALE GENOMIC DNA]</scope>
    <source>
        <strain evidence="6 7">16</strain>
    </source>
</reference>
<dbReference type="InterPro" id="IPR017871">
    <property type="entry name" value="ABC_transporter-like_CS"/>
</dbReference>
<dbReference type="EMBL" id="LJYW01000001">
    <property type="protein sequence ID" value="KPL53267.1"/>
    <property type="molecule type" value="Genomic_DNA"/>
</dbReference>
<dbReference type="PANTHER" id="PTHR42781:SF4">
    <property type="entry name" value="SPERMIDINE_PUTRESCINE IMPORT ATP-BINDING PROTEIN POTA"/>
    <property type="match status" value="1"/>
</dbReference>
<evidence type="ECO:0000259" key="5">
    <source>
        <dbReference type="PROSITE" id="PS50893"/>
    </source>
</evidence>
<evidence type="ECO:0000256" key="4">
    <source>
        <dbReference type="ARBA" id="ARBA00022840"/>
    </source>
</evidence>
<dbReference type="SUPFAM" id="SSF52540">
    <property type="entry name" value="P-loop containing nucleoside triphosphate hydrolases"/>
    <property type="match status" value="1"/>
</dbReference>
<dbReference type="PANTHER" id="PTHR42781">
    <property type="entry name" value="SPERMIDINE/PUTRESCINE IMPORT ATP-BINDING PROTEIN POTA"/>
    <property type="match status" value="1"/>
</dbReference>
<protein>
    <submittedName>
        <fullName evidence="6">AAA family ATPase</fullName>
    </submittedName>
</protein>
<organism evidence="6 7">
    <name type="scientific">Prosthecodimorpha hirschii</name>
    <dbReference type="NCBI Taxonomy" id="665126"/>
    <lineage>
        <taxon>Bacteria</taxon>
        <taxon>Pseudomonadati</taxon>
        <taxon>Pseudomonadota</taxon>
        <taxon>Alphaproteobacteria</taxon>
        <taxon>Hyphomicrobiales</taxon>
        <taxon>Ancalomicrobiaceae</taxon>
        <taxon>Prosthecodimorpha</taxon>
    </lineage>
</organism>
<dbReference type="PROSITE" id="PS50893">
    <property type="entry name" value="ABC_TRANSPORTER_2"/>
    <property type="match status" value="1"/>
</dbReference>
<accession>A0A0P6W2A9</accession>
<keyword evidence="7" id="KW-1185">Reference proteome</keyword>
<dbReference type="Proteomes" id="UP000048984">
    <property type="component" value="Unassembled WGS sequence"/>
</dbReference>
<keyword evidence="3" id="KW-0547">Nucleotide-binding</keyword>
<evidence type="ECO:0000256" key="2">
    <source>
        <dbReference type="ARBA" id="ARBA00022448"/>
    </source>
</evidence>